<keyword evidence="2" id="KW-0436">Ligase</keyword>
<dbReference type="AlphaFoldDB" id="A0A6G3XDB0"/>
<proteinExistence type="predicted"/>
<evidence type="ECO:0000256" key="1">
    <source>
        <dbReference type="SAM" id="MobiDB-lite"/>
    </source>
</evidence>
<feature type="non-terminal residue" evidence="2">
    <location>
        <position position="1"/>
    </location>
</feature>
<sequence>KIAFDQEIQRLYDEWDSLGRKVADGTVLPADAAAHSRAVRTAAGELPSTPRPLPYRTLASVADITAGAEDQTLRILSELDPENPLTSLDEARPRL</sequence>
<evidence type="ECO:0000313" key="2">
    <source>
        <dbReference type="EMBL" id="NEE15664.1"/>
    </source>
</evidence>
<protein>
    <submittedName>
        <fullName evidence="2">Lysine--tRNA ligase</fullName>
    </submittedName>
</protein>
<accession>A0A6G3XDB0</accession>
<gene>
    <name evidence="2" type="ORF">G3M58_55520</name>
</gene>
<name>A0A6G3XDB0_9ACTN</name>
<reference evidence="2" key="1">
    <citation type="submission" date="2020-01" db="EMBL/GenBank/DDBJ databases">
        <title>Insect and environment-associated Actinomycetes.</title>
        <authorList>
            <person name="Currrie C."/>
            <person name="Chevrette M."/>
            <person name="Carlson C."/>
            <person name="Stubbendieck R."/>
            <person name="Wendt-Pienkowski E."/>
        </authorList>
    </citation>
    <scope>NUCLEOTIDE SEQUENCE</scope>
    <source>
        <strain evidence="2">SID7499</strain>
    </source>
</reference>
<comment type="caution">
    <text evidence="2">The sequence shown here is derived from an EMBL/GenBank/DDBJ whole genome shotgun (WGS) entry which is preliminary data.</text>
</comment>
<organism evidence="2">
    <name type="scientific">Streptomyces sp. SID7499</name>
    <dbReference type="NCBI Taxonomy" id="2706086"/>
    <lineage>
        <taxon>Bacteria</taxon>
        <taxon>Bacillati</taxon>
        <taxon>Actinomycetota</taxon>
        <taxon>Actinomycetes</taxon>
        <taxon>Kitasatosporales</taxon>
        <taxon>Streptomycetaceae</taxon>
        <taxon>Streptomyces</taxon>
    </lineage>
</organism>
<feature type="non-terminal residue" evidence="2">
    <location>
        <position position="95"/>
    </location>
</feature>
<dbReference type="GO" id="GO:0016874">
    <property type="term" value="F:ligase activity"/>
    <property type="evidence" value="ECO:0007669"/>
    <property type="project" value="UniProtKB-KW"/>
</dbReference>
<feature type="region of interest" description="Disordered" evidence="1">
    <location>
        <begin position="75"/>
        <end position="95"/>
    </location>
</feature>
<dbReference type="EMBL" id="JAAGMN010005777">
    <property type="protein sequence ID" value="NEE15664.1"/>
    <property type="molecule type" value="Genomic_DNA"/>
</dbReference>